<keyword evidence="7" id="KW-1185">Reference proteome</keyword>
<protein>
    <submittedName>
        <fullName evidence="6">Uncharacterized protein</fullName>
    </submittedName>
</protein>
<dbReference type="Pfam" id="PF13181">
    <property type="entry name" value="TPR_8"/>
    <property type="match status" value="1"/>
</dbReference>
<feature type="repeat" description="TPR" evidence="5">
    <location>
        <begin position="243"/>
        <end position="276"/>
    </location>
</feature>
<dbReference type="EMBL" id="CADEPI010000018">
    <property type="protein sequence ID" value="CAB3364920.1"/>
    <property type="molecule type" value="Genomic_DNA"/>
</dbReference>
<evidence type="ECO:0000313" key="6">
    <source>
        <dbReference type="EMBL" id="CAB3364920.1"/>
    </source>
</evidence>
<dbReference type="SMART" id="SM00028">
    <property type="entry name" value="TPR"/>
    <property type="match status" value="3"/>
</dbReference>
<dbReference type="PANTHER" id="PTHR45984">
    <property type="entry name" value="RNA (RNA) POLYMERASE II ASSOCIATED PROTEIN HOMOLOG"/>
    <property type="match status" value="1"/>
</dbReference>
<dbReference type="Pfam" id="PF13414">
    <property type="entry name" value="TPR_11"/>
    <property type="match status" value="1"/>
</dbReference>
<keyword evidence="2" id="KW-0963">Cytoplasm</keyword>
<accession>A0A8S1C826</accession>
<proteinExistence type="predicted"/>
<dbReference type="InterPro" id="IPR019734">
    <property type="entry name" value="TPR_rpt"/>
</dbReference>
<dbReference type="InterPro" id="IPR051982">
    <property type="entry name" value="CiliaryAsmbly_MitoImport"/>
</dbReference>
<evidence type="ECO:0000256" key="4">
    <source>
        <dbReference type="ARBA" id="ARBA00022803"/>
    </source>
</evidence>
<dbReference type="InterPro" id="IPR011990">
    <property type="entry name" value="TPR-like_helical_dom_sf"/>
</dbReference>
<evidence type="ECO:0000256" key="1">
    <source>
        <dbReference type="ARBA" id="ARBA00004496"/>
    </source>
</evidence>
<dbReference type="GO" id="GO:0005739">
    <property type="term" value="C:mitochondrion"/>
    <property type="evidence" value="ECO:0007669"/>
    <property type="project" value="TreeGrafter"/>
</dbReference>
<dbReference type="AlphaFoldDB" id="A0A8S1C826"/>
<dbReference type="Proteomes" id="UP000494165">
    <property type="component" value="Unassembled WGS sequence"/>
</dbReference>
<organism evidence="6 7">
    <name type="scientific">Cloeon dipterum</name>
    <dbReference type="NCBI Taxonomy" id="197152"/>
    <lineage>
        <taxon>Eukaryota</taxon>
        <taxon>Metazoa</taxon>
        <taxon>Ecdysozoa</taxon>
        <taxon>Arthropoda</taxon>
        <taxon>Hexapoda</taxon>
        <taxon>Insecta</taxon>
        <taxon>Pterygota</taxon>
        <taxon>Palaeoptera</taxon>
        <taxon>Ephemeroptera</taxon>
        <taxon>Pisciforma</taxon>
        <taxon>Baetidae</taxon>
        <taxon>Cloeon</taxon>
    </lineage>
</organism>
<keyword evidence="3" id="KW-0677">Repeat</keyword>
<dbReference type="PANTHER" id="PTHR45984:SF2">
    <property type="entry name" value="MITOCHONDRIAL IMPORT RECEPTOR SUBUNIT TOM34"/>
    <property type="match status" value="1"/>
</dbReference>
<comment type="caution">
    <text evidence="6">The sequence shown here is derived from an EMBL/GenBank/DDBJ whole genome shotgun (WGS) entry which is preliminary data.</text>
</comment>
<evidence type="ECO:0000313" key="7">
    <source>
        <dbReference type="Proteomes" id="UP000494165"/>
    </source>
</evidence>
<keyword evidence="4 5" id="KW-0802">TPR repeat</keyword>
<dbReference type="GO" id="GO:0005829">
    <property type="term" value="C:cytosol"/>
    <property type="evidence" value="ECO:0007669"/>
    <property type="project" value="TreeGrafter"/>
</dbReference>
<dbReference type="OrthoDB" id="2942533at2759"/>
<dbReference type="GO" id="GO:0031072">
    <property type="term" value="F:heat shock protein binding"/>
    <property type="evidence" value="ECO:0007669"/>
    <property type="project" value="TreeGrafter"/>
</dbReference>
<evidence type="ECO:0000256" key="5">
    <source>
        <dbReference type="PROSITE-ProRule" id="PRU00339"/>
    </source>
</evidence>
<name>A0A8S1C826_9INSE</name>
<comment type="subcellular location">
    <subcellularLocation>
        <location evidence="1">Cytoplasm</location>
    </subcellularLocation>
</comment>
<dbReference type="PROSITE" id="PS50005">
    <property type="entry name" value="TPR"/>
    <property type="match status" value="2"/>
</dbReference>
<dbReference type="SUPFAM" id="SSF48452">
    <property type="entry name" value="TPR-like"/>
    <property type="match status" value="1"/>
</dbReference>
<gene>
    <name evidence="6" type="ORF">CLODIP_2_CD12419</name>
</gene>
<evidence type="ECO:0000256" key="3">
    <source>
        <dbReference type="ARBA" id="ARBA00022737"/>
    </source>
</evidence>
<sequence length="313" mass="35060">MDAISAMAKQFGVPLEILNEEHISACKSIQQLENILKVLRADGNSPLQRMVRSAEEKLATLCPDHFLLKTCKGVIHPPQLEPGSFNSLLEEIEGWKNQMLESQGKLDEDVAAVEHDGEEIYKEKEVSALMSTPERLDVIGERPKSAFLLYNMGRKNLVAKNAPIGNFSSEEKRILSLREKQKGNECFKAGDFKEAIRYYSNSIAISPNPEAFNNRGMAYLKEGAFLHCVSDCGKVLQHEPNNIKALLRCGFAHAKLGNREMASDAYSKVLQLEPTNKTAKKEMDNLEHLKLNLIIPENGSKKLSKTRPLIEEI</sequence>
<evidence type="ECO:0000256" key="2">
    <source>
        <dbReference type="ARBA" id="ARBA00022490"/>
    </source>
</evidence>
<reference evidence="6 7" key="1">
    <citation type="submission" date="2020-04" db="EMBL/GenBank/DDBJ databases">
        <authorList>
            <person name="Alioto T."/>
            <person name="Alioto T."/>
            <person name="Gomez Garrido J."/>
        </authorList>
    </citation>
    <scope>NUCLEOTIDE SEQUENCE [LARGE SCALE GENOMIC DNA]</scope>
</reference>
<dbReference type="Gene3D" id="1.25.40.10">
    <property type="entry name" value="Tetratricopeptide repeat domain"/>
    <property type="match status" value="1"/>
</dbReference>
<dbReference type="GO" id="GO:0006626">
    <property type="term" value="P:protein targeting to mitochondrion"/>
    <property type="evidence" value="ECO:0007669"/>
    <property type="project" value="TreeGrafter"/>
</dbReference>
<feature type="repeat" description="TPR" evidence="5">
    <location>
        <begin position="176"/>
        <end position="209"/>
    </location>
</feature>